<dbReference type="Pfam" id="PF02737">
    <property type="entry name" value="3HCDH_N"/>
    <property type="match status" value="1"/>
</dbReference>
<dbReference type="Gene3D" id="1.10.1040.10">
    <property type="entry name" value="N-(1-d-carboxylethyl)-l-norvaline Dehydrogenase, domain 2"/>
    <property type="match status" value="1"/>
</dbReference>
<dbReference type="Gene3D" id="2.120.10.30">
    <property type="entry name" value="TolB, C-terminal domain"/>
    <property type="match status" value="1"/>
</dbReference>
<organism evidence="5 6">
    <name type="scientific">Trichocladium antarcticum</name>
    <dbReference type="NCBI Taxonomy" id="1450529"/>
    <lineage>
        <taxon>Eukaryota</taxon>
        <taxon>Fungi</taxon>
        <taxon>Dikarya</taxon>
        <taxon>Ascomycota</taxon>
        <taxon>Pezizomycotina</taxon>
        <taxon>Sordariomycetes</taxon>
        <taxon>Sordariomycetidae</taxon>
        <taxon>Sordariales</taxon>
        <taxon>Chaetomiaceae</taxon>
        <taxon>Trichocladium</taxon>
    </lineage>
</organism>
<feature type="domain" description="3-hydroxyacyl-CoA dehydrogenase NAD binding" evidence="4">
    <location>
        <begin position="11"/>
        <end position="186"/>
    </location>
</feature>
<dbReference type="InterPro" id="IPR013328">
    <property type="entry name" value="6PGD_dom2"/>
</dbReference>
<dbReference type="Proteomes" id="UP001304895">
    <property type="component" value="Unassembled WGS sequence"/>
</dbReference>
<dbReference type="PANTHER" id="PTHR48075:SF3">
    <property type="entry name" value="3-HYDROXYACYL-COA DEHYDROGENASE"/>
    <property type="match status" value="1"/>
</dbReference>
<feature type="compositionally biased region" description="Low complexity" evidence="2">
    <location>
        <begin position="301"/>
        <end position="313"/>
    </location>
</feature>
<dbReference type="SMART" id="SM00135">
    <property type="entry name" value="LY"/>
    <property type="match status" value="4"/>
</dbReference>
<sequence>MIPTNYASRPVVLLGAGVLGRRIACVFVAGGYTVHIRDPSVQALAEAGAFIEARRAEFAALTKTNPSGASCGSYHTFAEIQPAVAGAWLVVEAVPEKLPLKIATLAEVDTHAPADCIVVSNSSSFKSRLMLDEVRPARRRRVANMHFTMPPDIRTVELMTDGETAPELFPFLTRVLDECGMVPVTARRESTGFIFNRLWAAVKREILLILAQGVSSAEEIDLLWQNMFQTPSSLPPCRLMDQIGLDTVALIEDNYVQERGLDGTLTVDWLREQYIRQGRLGRKSVRGGLYGAETRSASPSTTTTTTTTTDATDATDATDDGIYLLDVGLGANNADLGQIPTAGRILRLDPSTKTTTTLVSGQALPDGIDVSRAAGRLFWTNMGAATSTHDGSVHSARLDGSDVQTLLRAGTVHTPKQLVVDEAAARVYFCDREGMSLHRAGFDGAHHEVLVRTGSPADPAHSRDMTRWCVGIALDPARGHVYWTQKGPSKSGQGRIFRAGLDIPAGQTAETRRDIELVLDRLPEPIDLELDAAEQTLYWTDRGEHPTGCSLNKVDVGGGAVLQTEELRARMVILARQFHEPIGLKLQRDKKVVYVADLGGGVYQVSAVTGKKTLLFRDDASYTGKMLVVPEGAHRRHVHDRVDVAGERREEHFPRPSQGLERSPPCTIILGDETARRPIVTCLCSGAVDHRWRLFFKHSTMLIVSACMDRK</sequence>
<gene>
    <name evidence="5" type="ORF">BT67DRAFT_436189</name>
</gene>
<feature type="region of interest" description="Disordered" evidence="2">
    <location>
        <begin position="291"/>
        <end position="313"/>
    </location>
</feature>
<feature type="domain" description="3-hydroxyacyl-CoA dehydrogenase C-terminal" evidence="3">
    <location>
        <begin position="192"/>
        <end position="288"/>
    </location>
</feature>
<dbReference type="InterPro" id="IPR006108">
    <property type="entry name" value="3HC_DH_C"/>
</dbReference>
<dbReference type="Gene3D" id="3.40.50.720">
    <property type="entry name" value="NAD(P)-binding Rossmann-like Domain"/>
    <property type="match status" value="1"/>
</dbReference>
<dbReference type="InterPro" id="IPR036291">
    <property type="entry name" value="NAD(P)-bd_dom_sf"/>
</dbReference>
<keyword evidence="1" id="KW-0560">Oxidoreductase</keyword>
<evidence type="ECO:0000256" key="2">
    <source>
        <dbReference type="SAM" id="MobiDB-lite"/>
    </source>
</evidence>
<proteinExistence type="predicted"/>
<dbReference type="Pfam" id="PF00725">
    <property type="entry name" value="3HCDH"/>
    <property type="match status" value="1"/>
</dbReference>
<dbReference type="InterPro" id="IPR008927">
    <property type="entry name" value="6-PGluconate_DH-like_C_sf"/>
</dbReference>
<dbReference type="GO" id="GO:0006631">
    <property type="term" value="P:fatty acid metabolic process"/>
    <property type="evidence" value="ECO:0007669"/>
    <property type="project" value="InterPro"/>
</dbReference>
<dbReference type="AlphaFoldDB" id="A0AAN6UFP4"/>
<reference evidence="5" key="1">
    <citation type="journal article" date="2023" name="Mol. Phylogenet. Evol.">
        <title>Genome-scale phylogeny and comparative genomics of the fungal order Sordariales.</title>
        <authorList>
            <person name="Hensen N."/>
            <person name="Bonometti L."/>
            <person name="Westerberg I."/>
            <person name="Brannstrom I.O."/>
            <person name="Guillou S."/>
            <person name="Cros-Aarteil S."/>
            <person name="Calhoun S."/>
            <person name="Haridas S."/>
            <person name="Kuo A."/>
            <person name="Mondo S."/>
            <person name="Pangilinan J."/>
            <person name="Riley R."/>
            <person name="LaButti K."/>
            <person name="Andreopoulos B."/>
            <person name="Lipzen A."/>
            <person name="Chen C."/>
            <person name="Yan M."/>
            <person name="Daum C."/>
            <person name="Ng V."/>
            <person name="Clum A."/>
            <person name="Steindorff A."/>
            <person name="Ohm R.A."/>
            <person name="Martin F."/>
            <person name="Silar P."/>
            <person name="Natvig D.O."/>
            <person name="Lalanne C."/>
            <person name="Gautier V."/>
            <person name="Ament-Velasquez S.L."/>
            <person name="Kruys A."/>
            <person name="Hutchinson M.I."/>
            <person name="Powell A.J."/>
            <person name="Barry K."/>
            <person name="Miller A.N."/>
            <person name="Grigoriev I.V."/>
            <person name="Debuchy R."/>
            <person name="Gladieux P."/>
            <person name="Hiltunen Thoren M."/>
            <person name="Johannesson H."/>
        </authorList>
    </citation>
    <scope>NUCLEOTIDE SEQUENCE</scope>
    <source>
        <strain evidence="5">CBS 123565</strain>
    </source>
</reference>
<reference evidence="5" key="2">
    <citation type="submission" date="2023-05" db="EMBL/GenBank/DDBJ databases">
        <authorList>
            <consortium name="Lawrence Berkeley National Laboratory"/>
            <person name="Steindorff A."/>
            <person name="Hensen N."/>
            <person name="Bonometti L."/>
            <person name="Westerberg I."/>
            <person name="Brannstrom I.O."/>
            <person name="Guillou S."/>
            <person name="Cros-Aarteil S."/>
            <person name="Calhoun S."/>
            <person name="Haridas S."/>
            <person name="Kuo A."/>
            <person name="Mondo S."/>
            <person name="Pangilinan J."/>
            <person name="Riley R."/>
            <person name="Labutti K."/>
            <person name="Andreopoulos B."/>
            <person name="Lipzen A."/>
            <person name="Chen C."/>
            <person name="Yanf M."/>
            <person name="Daum C."/>
            <person name="Ng V."/>
            <person name="Clum A."/>
            <person name="Ohm R."/>
            <person name="Martin F."/>
            <person name="Silar P."/>
            <person name="Natvig D."/>
            <person name="Lalanne C."/>
            <person name="Gautier V."/>
            <person name="Ament-Velasquez S.L."/>
            <person name="Kruys A."/>
            <person name="Hutchinson M.I."/>
            <person name="Powell A.J."/>
            <person name="Barry K."/>
            <person name="Miller A.N."/>
            <person name="Grigoriev I.V."/>
            <person name="Debuchy R."/>
            <person name="Gladieux P."/>
            <person name="Thoren M.H."/>
            <person name="Johannesson H."/>
        </authorList>
    </citation>
    <scope>NUCLEOTIDE SEQUENCE</scope>
    <source>
        <strain evidence="5">CBS 123565</strain>
    </source>
</reference>
<accession>A0AAN6UFP4</accession>
<dbReference type="SUPFAM" id="SSF48179">
    <property type="entry name" value="6-phosphogluconate dehydrogenase C-terminal domain-like"/>
    <property type="match status" value="1"/>
</dbReference>
<evidence type="ECO:0000313" key="5">
    <source>
        <dbReference type="EMBL" id="KAK4131771.1"/>
    </source>
</evidence>
<dbReference type="InterPro" id="IPR011042">
    <property type="entry name" value="6-blade_b-propeller_TolB-like"/>
</dbReference>
<dbReference type="SUPFAM" id="SSF63825">
    <property type="entry name" value="YWTD domain"/>
    <property type="match status" value="1"/>
</dbReference>
<dbReference type="PANTHER" id="PTHR48075">
    <property type="entry name" value="3-HYDROXYACYL-COA DEHYDROGENASE FAMILY PROTEIN"/>
    <property type="match status" value="1"/>
</dbReference>
<dbReference type="GO" id="GO:0016616">
    <property type="term" value="F:oxidoreductase activity, acting on the CH-OH group of donors, NAD or NADP as acceptor"/>
    <property type="evidence" value="ECO:0007669"/>
    <property type="project" value="InterPro"/>
</dbReference>
<dbReference type="EMBL" id="MU853422">
    <property type="protein sequence ID" value="KAK4131771.1"/>
    <property type="molecule type" value="Genomic_DNA"/>
</dbReference>
<evidence type="ECO:0000256" key="1">
    <source>
        <dbReference type="ARBA" id="ARBA00023002"/>
    </source>
</evidence>
<protein>
    <submittedName>
        <fullName evidence="5">YWTD domain-containing protein</fullName>
    </submittedName>
</protein>
<evidence type="ECO:0000313" key="6">
    <source>
        <dbReference type="Proteomes" id="UP001304895"/>
    </source>
</evidence>
<dbReference type="SUPFAM" id="SSF51735">
    <property type="entry name" value="NAD(P)-binding Rossmann-fold domains"/>
    <property type="match status" value="1"/>
</dbReference>
<name>A0AAN6UFP4_9PEZI</name>
<dbReference type="InterPro" id="IPR000033">
    <property type="entry name" value="LDLR_classB_rpt"/>
</dbReference>
<dbReference type="InterPro" id="IPR006176">
    <property type="entry name" value="3-OHacyl-CoA_DH_NAD-bd"/>
</dbReference>
<evidence type="ECO:0000259" key="3">
    <source>
        <dbReference type="Pfam" id="PF00725"/>
    </source>
</evidence>
<evidence type="ECO:0000259" key="4">
    <source>
        <dbReference type="Pfam" id="PF02737"/>
    </source>
</evidence>
<comment type="caution">
    <text evidence="5">The sequence shown here is derived from an EMBL/GenBank/DDBJ whole genome shotgun (WGS) entry which is preliminary data.</text>
</comment>
<dbReference type="GO" id="GO:0070403">
    <property type="term" value="F:NAD+ binding"/>
    <property type="evidence" value="ECO:0007669"/>
    <property type="project" value="InterPro"/>
</dbReference>
<keyword evidence="6" id="KW-1185">Reference proteome</keyword>